<dbReference type="RefSeq" id="WP_123126288.1">
    <property type="nucleotide sequence ID" value="NZ_RJJD01000003.1"/>
</dbReference>
<evidence type="ECO:0000313" key="1">
    <source>
        <dbReference type="EMBL" id="RNI29228.1"/>
    </source>
</evidence>
<dbReference type="Proteomes" id="UP000272117">
    <property type="component" value="Unassembled WGS sequence"/>
</dbReference>
<proteinExistence type="predicted"/>
<evidence type="ECO:0000313" key="2">
    <source>
        <dbReference type="Proteomes" id="UP000272117"/>
    </source>
</evidence>
<gene>
    <name evidence="1" type="ORF">EFB08_07350</name>
</gene>
<protein>
    <submittedName>
        <fullName evidence="1">Uncharacterized protein</fullName>
    </submittedName>
</protein>
<organism evidence="1 2">
    <name type="scientific">Rufibacter latericius</name>
    <dbReference type="NCBI Taxonomy" id="2487040"/>
    <lineage>
        <taxon>Bacteria</taxon>
        <taxon>Pseudomonadati</taxon>
        <taxon>Bacteroidota</taxon>
        <taxon>Cytophagia</taxon>
        <taxon>Cytophagales</taxon>
        <taxon>Hymenobacteraceae</taxon>
        <taxon>Rufibacter</taxon>
    </lineage>
</organism>
<dbReference type="OrthoDB" id="894435at2"/>
<comment type="caution">
    <text evidence="1">The sequence shown here is derived from an EMBL/GenBank/DDBJ whole genome shotgun (WGS) entry which is preliminary data.</text>
</comment>
<keyword evidence="2" id="KW-1185">Reference proteome</keyword>
<reference evidence="1 2" key="1">
    <citation type="submission" date="2018-11" db="EMBL/GenBank/DDBJ databases">
        <title>Rufibacter latericius sp. nov., isolated from water in Baiyang Lake.</title>
        <authorList>
            <person name="Yang Y."/>
        </authorList>
    </citation>
    <scope>NUCLEOTIDE SEQUENCE [LARGE SCALE GENOMIC DNA]</scope>
    <source>
        <strain evidence="1 2">R-22-1c-1</strain>
    </source>
</reference>
<dbReference type="EMBL" id="RJJD01000003">
    <property type="protein sequence ID" value="RNI29228.1"/>
    <property type="molecule type" value="Genomic_DNA"/>
</dbReference>
<sequence>MRLLDDICFILKEGTDLLKKGSAAFPSGIHFSLLIDKSNLIDISSIYKYISSSSSPFKFSLTFNLSLPDLQSVSPFTLAAFFFLPNYKLLDGKPVINLLPSKEGNSKSTQNLLEKISTEQRFGGVACNKLTLYNHLDYTGSNNQRVENPSEAIRRMVFDRDWLREESDFVGATISSTNEMEDFVQELKKSECEFQEVNPQVYSLLVARKELFREVESLKIKVQHLAEDLNNEKTYNAFLKENHQAKLLQEYYDHEYEVLPTWFKRLGHIIKFITGKRRLFL</sequence>
<dbReference type="AlphaFoldDB" id="A0A3M9MWT2"/>
<name>A0A3M9MWT2_9BACT</name>
<accession>A0A3M9MWT2</accession>